<comment type="caution">
    <text evidence="2">The sequence shown here is derived from an EMBL/GenBank/DDBJ whole genome shotgun (WGS) entry which is preliminary data.</text>
</comment>
<dbReference type="RefSeq" id="WP_130094440.1">
    <property type="nucleotide sequence ID" value="NZ_SETE01000006.1"/>
</dbReference>
<gene>
    <name evidence="2" type="ORF">ERX46_13690</name>
</gene>
<dbReference type="Gene3D" id="2.40.160.10">
    <property type="entry name" value="Porin"/>
    <property type="match status" value="1"/>
</dbReference>
<feature type="chain" id="PRO_5020460121" evidence="1">
    <location>
        <begin position="22"/>
        <end position="400"/>
    </location>
</feature>
<dbReference type="EMBL" id="SETE01000006">
    <property type="protein sequence ID" value="RYM32330.1"/>
    <property type="molecule type" value="Genomic_DNA"/>
</dbReference>
<dbReference type="Proteomes" id="UP000293952">
    <property type="component" value="Unassembled WGS sequence"/>
</dbReference>
<sequence length="400" mass="45276">MKHFLLFAFVILIGLSTKAQMQDYSFGDGLRYTAKDSTFGIKASFRFQTLFAGNWRVGNDDFYDIGQFQSNFLIRRARLKFNGFAYSPKLTYKVELGLSNRDLDHGGATYYGEGGNLVLDAYLKWNFYKGFSIKAGQFKLAGNRERLVSSANMQFVDRSALNSIFTLDRDIGASLHYDKVLGKQFGLYLTASLTQGDGRNLITGNRGGYQTTLKAEIMPFGEFMKKGAYVGGDVYREQKPKLAFAVAIDKNGKASRTRGNRGNFLPLDAQFKDLYTGFVDFMFKYKGISVMGEYALRRTRDNNRNVIDQMGIPTGFYEFGSAINLQAGYLFKNNYEIAARYTQTSSSSDVYSAPSRTYYTLGASKYIKNHSLKVQTDVGYIQDRYFDDGLTWRVQIEIGF</sequence>
<dbReference type="InterPro" id="IPR010870">
    <property type="entry name" value="Porin_O/P"/>
</dbReference>
<dbReference type="AlphaFoldDB" id="A0A4Q4KHU0"/>
<organism evidence="2 3">
    <name type="scientific">Brumimicrobium glaciale</name>
    <dbReference type="NCBI Taxonomy" id="200475"/>
    <lineage>
        <taxon>Bacteria</taxon>
        <taxon>Pseudomonadati</taxon>
        <taxon>Bacteroidota</taxon>
        <taxon>Flavobacteriia</taxon>
        <taxon>Flavobacteriales</taxon>
        <taxon>Crocinitomicaceae</taxon>
        <taxon>Brumimicrobium</taxon>
    </lineage>
</organism>
<feature type="signal peptide" evidence="1">
    <location>
        <begin position="1"/>
        <end position="21"/>
    </location>
</feature>
<evidence type="ECO:0000256" key="1">
    <source>
        <dbReference type="SAM" id="SignalP"/>
    </source>
</evidence>
<dbReference type="OrthoDB" id="5442696at2"/>
<accession>A0A4Q4KHU0</accession>
<dbReference type="Pfam" id="PF07396">
    <property type="entry name" value="Porin_O_P"/>
    <property type="match status" value="1"/>
</dbReference>
<keyword evidence="1" id="KW-0732">Signal</keyword>
<dbReference type="SUPFAM" id="SSF56935">
    <property type="entry name" value="Porins"/>
    <property type="match status" value="1"/>
</dbReference>
<protein>
    <submittedName>
        <fullName evidence="2">Porin</fullName>
    </submittedName>
</protein>
<evidence type="ECO:0000313" key="2">
    <source>
        <dbReference type="EMBL" id="RYM32330.1"/>
    </source>
</evidence>
<reference evidence="2 3" key="1">
    <citation type="submission" date="2019-02" db="EMBL/GenBank/DDBJ databases">
        <title>Genome sequence of the sea-ice species Brumimicrobium glaciale.</title>
        <authorList>
            <person name="Bowman J.P."/>
        </authorList>
    </citation>
    <scope>NUCLEOTIDE SEQUENCE [LARGE SCALE GENOMIC DNA]</scope>
    <source>
        <strain evidence="2 3">IC156</strain>
    </source>
</reference>
<evidence type="ECO:0000313" key="3">
    <source>
        <dbReference type="Proteomes" id="UP000293952"/>
    </source>
</evidence>
<keyword evidence="3" id="KW-1185">Reference proteome</keyword>
<proteinExistence type="predicted"/>
<name>A0A4Q4KHU0_9FLAO</name>
<dbReference type="InterPro" id="IPR023614">
    <property type="entry name" value="Porin_dom_sf"/>
</dbReference>